<sequence length="342" mass="39192">MLGDILICSGAGKAASVNVVGQFLGKLIRSIKFRQHQPSWNNRSESLSKTHVGIFLNRFSFLHAMPGDGVHASLKYIKMNQFQEWSIWRNVELFNSISADNDRHLEVRGVLENHIGKEYRISLDDDDEKWEAFCSDLVADIFNEIGFPFKSMNYGKGSTKYIFPLDIHEEISKSSKWVNVTAEHEELLREDKLNPYASLSVGSLSLSPLKLVALKHATDCYNNLALGVVDRFDGLDSEAFDPYYNMYREANPFGGVRHGNSEFDQYREMKRESRIYQEPIAEIIQDAEVAKLLKDYKLQLESLFYEGLPKSEWKVGLLDEQIEILDALNHGWRDIIMQLGKS</sequence>
<proteinExistence type="predicted"/>
<dbReference type="RefSeq" id="WP_190476844.1">
    <property type="nucleotide sequence ID" value="NZ_JACOFT010000001.1"/>
</dbReference>
<dbReference type="Gene3D" id="3.90.1720.10">
    <property type="entry name" value="endopeptidase domain like (from Nostoc punctiforme)"/>
    <property type="match status" value="1"/>
</dbReference>
<name>A0ABR6XAZ0_9BURK</name>
<comment type="caution">
    <text evidence="1">The sequence shown here is derived from an EMBL/GenBank/DDBJ whole genome shotgun (WGS) entry which is preliminary data.</text>
</comment>
<evidence type="ECO:0000313" key="2">
    <source>
        <dbReference type="Proteomes" id="UP000637632"/>
    </source>
</evidence>
<dbReference type="Proteomes" id="UP000637632">
    <property type="component" value="Unassembled WGS sequence"/>
</dbReference>
<dbReference type="InterPro" id="IPR038765">
    <property type="entry name" value="Papain-like_cys_pep_sf"/>
</dbReference>
<reference evidence="1 2" key="1">
    <citation type="submission" date="2020-08" db="EMBL/GenBank/DDBJ databases">
        <title>Novel species isolated from subtropical streams in China.</title>
        <authorList>
            <person name="Lu H."/>
        </authorList>
    </citation>
    <scope>NUCLEOTIDE SEQUENCE [LARGE SCALE GENOMIC DNA]</scope>
    <source>
        <strain evidence="1 2">CCTCC AB 2015119</strain>
    </source>
</reference>
<dbReference type="EMBL" id="JACOFT010000001">
    <property type="protein sequence ID" value="MBC3810095.1"/>
    <property type="molecule type" value="Genomic_DNA"/>
</dbReference>
<gene>
    <name evidence="1" type="ORF">H8K26_01460</name>
</gene>
<organism evidence="1 2">
    <name type="scientific">Undibacterium aquatile</name>
    <dbReference type="NCBI Taxonomy" id="1537398"/>
    <lineage>
        <taxon>Bacteria</taxon>
        <taxon>Pseudomonadati</taxon>
        <taxon>Pseudomonadota</taxon>
        <taxon>Betaproteobacteria</taxon>
        <taxon>Burkholderiales</taxon>
        <taxon>Oxalobacteraceae</taxon>
        <taxon>Undibacterium</taxon>
    </lineage>
</organism>
<protein>
    <submittedName>
        <fullName evidence="1">Uncharacterized protein</fullName>
    </submittedName>
</protein>
<dbReference type="SUPFAM" id="SSF54001">
    <property type="entry name" value="Cysteine proteinases"/>
    <property type="match status" value="1"/>
</dbReference>
<evidence type="ECO:0000313" key="1">
    <source>
        <dbReference type="EMBL" id="MBC3810095.1"/>
    </source>
</evidence>
<accession>A0ABR6XAZ0</accession>
<keyword evidence="2" id="KW-1185">Reference proteome</keyword>